<proteinExistence type="predicted"/>
<keyword evidence="2" id="KW-1185">Reference proteome</keyword>
<dbReference type="PANTHER" id="PTHR37841">
    <property type="entry name" value="GLR2918 PROTEIN"/>
    <property type="match status" value="1"/>
</dbReference>
<dbReference type="InterPro" id="IPR032774">
    <property type="entry name" value="WG_beta_rep"/>
</dbReference>
<organism evidence="1 2">
    <name type="scientific">Ohtaekwangia kribbensis</name>
    <dbReference type="NCBI Taxonomy" id="688913"/>
    <lineage>
        <taxon>Bacteria</taxon>
        <taxon>Pseudomonadati</taxon>
        <taxon>Bacteroidota</taxon>
        <taxon>Cytophagia</taxon>
        <taxon>Cytophagales</taxon>
        <taxon>Fulvivirgaceae</taxon>
        <taxon>Ohtaekwangia</taxon>
    </lineage>
</organism>
<protein>
    <submittedName>
        <fullName evidence="1">WG repeat-containing protein</fullName>
    </submittedName>
</protein>
<gene>
    <name evidence="1" type="ORF">ACFQ21_08970</name>
</gene>
<accession>A0ABW3JZM6</accession>
<dbReference type="Pfam" id="PF14903">
    <property type="entry name" value="WG_beta_rep"/>
    <property type="match status" value="4"/>
</dbReference>
<name>A0ABW3JZM6_9BACT</name>
<comment type="caution">
    <text evidence="1">The sequence shown here is derived from an EMBL/GenBank/DDBJ whole genome shotgun (WGS) entry which is preliminary data.</text>
</comment>
<dbReference type="Proteomes" id="UP001597112">
    <property type="component" value="Unassembled WGS sequence"/>
</dbReference>
<evidence type="ECO:0000313" key="1">
    <source>
        <dbReference type="EMBL" id="MFD0999437.1"/>
    </source>
</evidence>
<dbReference type="RefSeq" id="WP_377577882.1">
    <property type="nucleotide sequence ID" value="NZ_JBHTKA010000001.1"/>
</dbReference>
<sequence length="521" mass="60458">MTLPNLMRIATFFISILLILFSCTTREHDQKKRPLFPIKEYGKWGFIDDTGAKVVVCKFDYVYPFSEGMAAIQVDSLWGFIDETGEIVIPPKYITTDSKHFPFFYDGLCHVEFKTDTGVINLFIDKHDKVAFVSPYEYWQISSFHNGRARVEINEQICYIDKKGKVVLRTRFQAGGWFSEGIANLWMIDSDSSVYIDTTGRVLAKFSDFGNGDFHDGLAMISNDSTYYIDKTGKHVFTAERNDLVYHDFSDGMAVVYDRDHGYGFMDKTGRIVIPPKYDMTDEFYDGLCAVIVNDAWGFINKNDSMVIAPQFDYLRGGFTNGICEVEKNNLKGYINKKGKYIWREQYPVQYGKIDLKQWKLDTLEIHRALLDYKFETYFNYVRMGGFRYGNQPSLILDTTDLTAFADKYLAYKLYLINQTRDTVTIPIRGGRPKLIPQAINPKGEWQDLDIYDIFICGNEPHEYSMPPAGYQVFAAPFFKGSYKTKFRFKLYLEDDKELYSNTYTGYMNPEQVVTEETRLW</sequence>
<evidence type="ECO:0000313" key="2">
    <source>
        <dbReference type="Proteomes" id="UP001597112"/>
    </source>
</evidence>
<reference evidence="2" key="1">
    <citation type="journal article" date="2019" name="Int. J. Syst. Evol. Microbiol.">
        <title>The Global Catalogue of Microorganisms (GCM) 10K type strain sequencing project: providing services to taxonomists for standard genome sequencing and annotation.</title>
        <authorList>
            <consortium name="The Broad Institute Genomics Platform"/>
            <consortium name="The Broad Institute Genome Sequencing Center for Infectious Disease"/>
            <person name="Wu L."/>
            <person name="Ma J."/>
        </authorList>
    </citation>
    <scope>NUCLEOTIDE SEQUENCE [LARGE SCALE GENOMIC DNA]</scope>
    <source>
        <strain evidence="2">CCUG 58938</strain>
    </source>
</reference>
<dbReference type="EMBL" id="JBHTKA010000001">
    <property type="protein sequence ID" value="MFD0999437.1"/>
    <property type="molecule type" value="Genomic_DNA"/>
</dbReference>
<dbReference type="PANTHER" id="PTHR37841:SF1">
    <property type="entry name" value="DUF3298 DOMAIN-CONTAINING PROTEIN"/>
    <property type="match status" value="1"/>
</dbReference>